<sequence>MKTHQLSVFLENRPGQLSIPCRALAQAGINILTLSLADTQQFGILRLIVKDWQRAKQVLEKAGCVVNVTEVLAIEVPDKPGGMANILEVLEKAGLNIEYMYAFTFRRGDKAVLVFRFDDPDQAIRTLQENGINVVGSVELFDLSEC</sequence>
<dbReference type="PROSITE" id="PS51671">
    <property type="entry name" value="ACT"/>
    <property type="match status" value="1"/>
</dbReference>
<organism evidence="2 3">
    <name type="scientific">Sumerlaea chitinivorans</name>
    <dbReference type="NCBI Taxonomy" id="2250252"/>
    <lineage>
        <taxon>Bacteria</taxon>
        <taxon>Candidatus Sumerlaeota</taxon>
        <taxon>Candidatus Sumerlaeia</taxon>
        <taxon>Candidatus Sumerlaeales</taxon>
        <taxon>Candidatus Sumerlaeaceae</taxon>
        <taxon>Candidatus Sumerlaea</taxon>
    </lineage>
</organism>
<feature type="domain" description="ACT" evidence="1">
    <location>
        <begin position="5"/>
        <end position="79"/>
    </location>
</feature>
<evidence type="ECO:0000313" key="3">
    <source>
        <dbReference type="Proteomes" id="UP000262583"/>
    </source>
</evidence>
<dbReference type="PANTHER" id="PTHR40099">
    <property type="entry name" value="ACETOLACTATE SYNTHASE, SMALL SUBUNIT"/>
    <property type="match status" value="1"/>
</dbReference>
<dbReference type="InterPro" id="IPR045865">
    <property type="entry name" value="ACT-like_dom_sf"/>
</dbReference>
<dbReference type="Gene3D" id="3.30.2130.10">
    <property type="entry name" value="VC0802-like"/>
    <property type="match status" value="1"/>
</dbReference>
<dbReference type="Pfam" id="PF19571">
    <property type="entry name" value="ACT_8"/>
    <property type="match status" value="1"/>
</dbReference>
<dbReference type="InterPro" id="IPR045739">
    <property type="entry name" value="ACT_dom_pair"/>
</dbReference>
<evidence type="ECO:0000313" key="2">
    <source>
        <dbReference type="EMBL" id="AXA35717.1"/>
    </source>
</evidence>
<evidence type="ECO:0000259" key="1">
    <source>
        <dbReference type="PROSITE" id="PS51671"/>
    </source>
</evidence>
<dbReference type="InterPro" id="IPR002912">
    <property type="entry name" value="ACT_dom"/>
</dbReference>
<dbReference type="SUPFAM" id="SSF55021">
    <property type="entry name" value="ACT-like"/>
    <property type="match status" value="2"/>
</dbReference>
<protein>
    <submittedName>
        <fullName evidence="2">Amino acid-binding ACT</fullName>
    </submittedName>
</protein>
<accession>A0A2Z4Y3C9</accession>
<dbReference type="KEGG" id="schv:BRCON_0940"/>
<dbReference type="Proteomes" id="UP000262583">
    <property type="component" value="Chromosome"/>
</dbReference>
<dbReference type="EMBL" id="CP030759">
    <property type="protein sequence ID" value="AXA35717.1"/>
    <property type="molecule type" value="Genomic_DNA"/>
</dbReference>
<gene>
    <name evidence="2" type="ORF">BRCON_0940</name>
</gene>
<name>A0A2Z4Y3C9_SUMC1</name>
<dbReference type="AlphaFoldDB" id="A0A2Z4Y3C9"/>
<dbReference type="PANTHER" id="PTHR40099:SF1">
    <property type="entry name" value="ACETOLACTATE SYNTHASE, SMALL SUBUNIT"/>
    <property type="match status" value="1"/>
</dbReference>
<reference evidence="2 3" key="1">
    <citation type="submission" date="2018-05" db="EMBL/GenBank/DDBJ databases">
        <title>A metagenomic window into the 2 km-deep terrestrial subsurface aquifer revealed taxonomically and functionally diverse microbial community comprising novel uncultured bacterial lineages.</title>
        <authorList>
            <person name="Kadnikov V.V."/>
            <person name="Mardanov A.V."/>
            <person name="Beletsky A.V."/>
            <person name="Banks D."/>
            <person name="Pimenov N.V."/>
            <person name="Frank Y.A."/>
            <person name="Karnachuk O.V."/>
            <person name="Ravin N.V."/>
        </authorList>
    </citation>
    <scope>NUCLEOTIDE SEQUENCE [LARGE SCALE GENOMIC DNA]</scope>
    <source>
        <strain evidence="2">BY</strain>
    </source>
</reference>
<dbReference type="CDD" id="cd04882">
    <property type="entry name" value="ACT_Bt0572_2"/>
    <property type="match status" value="1"/>
</dbReference>
<proteinExistence type="predicted"/>